<dbReference type="InterPro" id="IPR027417">
    <property type="entry name" value="P-loop_NTPase"/>
</dbReference>
<dbReference type="GO" id="GO:0005524">
    <property type="term" value="F:ATP binding"/>
    <property type="evidence" value="ECO:0007669"/>
    <property type="project" value="UniProtKB-KW"/>
</dbReference>
<dbReference type="InterPro" id="IPR011704">
    <property type="entry name" value="ATPase_dyneun-rel_AAA"/>
</dbReference>
<accession>A0A5M6I8T5</accession>
<protein>
    <submittedName>
        <fullName evidence="6">AAA domain-containing protein</fullName>
    </submittedName>
</protein>
<keyword evidence="2" id="KW-0547">Nucleotide-binding</keyword>
<gene>
    <name evidence="6" type="ORF">F1188_15915</name>
</gene>
<evidence type="ECO:0000313" key="6">
    <source>
        <dbReference type="EMBL" id="KAA5604347.1"/>
    </source>
</evidence>
<comment type="similarity">
    <text evidence="1">Belongs to the CbbQ/NirQ/NorQ/GpvN family.</text>
</comment>
<evidence type="ECO:0000256" key="1">
    <source>
        <dbReference type="ARBA" id="ARBA00009417"/>
    </source>
</evidence>
<comment type="caution">
    <text evidence="6">The sequence shown here is derived from an EMBL/GenBank/DDBJ whole genome shotgun (WGS) entry which is preliminary data.</text>
</comment>
<evidence type="ECO:0000256" key="2">
    <source>
        <dbReference type="ARBA" id="ARBA00022741"/>
    </source>
</evidence>
<dbReference type="AlphaFoldDB" id="A0A5M6I8T5"/>
<evidence type="ECO:0000259" key="5">
    <source>
        <dbReference type="Pfam" id="PF08406"/>
    </source>
</evidence>
<dbReference type="Pfam" id="PF08406">
    <property type="entry name" value="CbbQ_C"/>
    <property type="match status" value="1"/>
</dbReference>
<dbReference type="SUPFAM" id="SSF52540">
    <property type="entry name" value="P-loop containing nucleoside triphosphate hydrolases"/>
    <property type="match status" value="1"/>
</dbReference>
<dbReference type="Pfam" id="PF07728">
    <property type="entry name" value="AAA_5"/>
    <property type="match status" value="1"/>
</dbReference>
<dbReference type="GO" id="GO:0016887">
    <property type="term" value="F:ATP hydrolysis activity"/>
    <property type="evidence" value="ECO:0007669"/>
    <property type="project" value="InterPro"/>
</dbReference>
<reference evidence="6 7" key="1">
    <citation type="submission" date="2019-09" db="EMBL/GenBank/DDBJ databases">
        <title>Genome sequence of Roseospira marina, one of the more divergent members of the non-sulfur purple photosynthetic bacterial family, the Rhodospirillaceae.</title>
        <authorList>
            <person name="Meyer T."/>
            <person name="Kyndt J."/>
        </authorList>
    </citation>
    <scope>NUCLEOTIDE SEQUENCE [LARGE SCALE GENOMIC DNA]</scope>
    <source>
        <strain evidence="6 7">DSM 15113</strain>
    </source>
</reference>
<evidence type="ECO:0000259" key="4">
    <source>
        <dbReference type="Pfam" id="PF07728"/>
    </source>
</evidence>
<name>A0A5M6I8T5_9PROT</name>
<organism evidence="6 7">
    <name type="scientific">Roseospira marina</name>
    <dbReference type="NCBI Taxonomy" id="140057"/>
    <lineage>
        <taxon>Bacteria</taxon>
        <taxon>Pseudomonadati</taxon>
        <taxon>Pseudomonadota</taxon>
        <taxon>Alphaproteobacteria</taxon>
        <taxon>Rhodospirillales</taxon>
        <taxon>Rhodospirillaceae</taxon>
        <taxon>Roseospira</taxon>
    </lineage>
</organism>
<dbReference type="OrthoDB" id="9808317at2"/>
<feature type="domain" description="ATPase dynein-related AAA" evidence="4">
    <location>
        <begin position="147"/>
        <end position="268"/>
    </location>
</feature>
<dbReference type="RefSeq" id="WP_150063439.1">
    <property type="nucleotide sequence ID" value="NZ_JACHII010000014.1"/>
</dbReference>
<keyword evidence="7" id="KW-1185">Reference proteome</keyword>
<dbReference type="Proteomes" id="UP000324065">
    <property type="component" value="Unassembled WGS sequence"/>
</dbReference>
<dbReference type="PANTHER" id="PTHR42759">
    <property type="entry name" value="MOXR FAMILY PROTEIN"/>
    <property type="match status" value="1"/>
</dbReference>
<sequence length="387" mass="43078">MSGKILCQVCGAKVHIIKKHLADCHPEWDVARYMREYPDAPLFSSQAEELVRRRRAEMKTSAAEAIDDTVVAMPTRSRDTKQKMHELFGFGEVPGALNARGGSIMVTLKGSSSYDDMIPALDPNYVFELDLTKTVLMALELNMATYLWGYHGTGKTSSLRNICAVTRRPWVRVQHTINTEEAHIVGQMLARDGSTYFEPGPLTLAMKYGWVYCADEYDFAMPAVLSVYQPVLEGEPLYIKEAPAEWRHIEPHPDFRFVATGNTNGCGDETGLYQGTQLGNAANYSRFGVTEEVVYMTADIEAAIVTSQASINIKDANKIVDFANQVREAFKGGRVSSTISPRELINAGRIGLARGSNWRAGLKLAFMNRLSRVDKETIDQFAQRVFG</sequence>
<proteinExistence type="inferred from homology"/>
<keyword evidence="3" id="KW-0067">ATP-binding</keyword>
<dbReference type="Gene3D" id="3.40.50.300">
    <property type="entry name" value="P-loop containing nucleotide triphosphate hydrolases"/>
    <property type="match status" value="1"/>
</dbReference>
<feature type="domain" description="CbbQ/NirQ/NorQ C-terminal" evidence="5">
    <location>
        <begin position="301"/>
        <end position="377"/>
    </location>
</feature>
<evidence type="ECO:0000313" key="7">
    <source>
        <dbReference type="Proteomes" id="UP000324065"/>
    </source>
</evidence>
<dbReference type="EMBL" id="VWPJ01000018">
    <property type="protein sequence ID" value="KAA5604347.1"/>
    <property type="molecule type" value="Genomic_DNA"/>
</dbReference>
<dbReference type="InterPro" id="IPR013615">
    <property type="entry name" value="CbbQ_C"/>
</dbReference>
<evidence type="ECO:0000256" key="3">
    <source>
        <dbReference type="ARBA" id="ARBA00022840"/>
    </source>
</evidence>
<dbReference type="PANTHER" id="PTHR42759:SF1">
    <property type="entry name" value="MAGNESIUM-CHELATASE SUBUNIT CHLD"/>
    <property type="match status" value="1"/>
</dbReference>
<dbReference type="InterPro" id="IPR050764">
    <property type="entry name" value="CbbQ/NirQ/NorQ/GpvN"/>
</dbReference>